<dbReference type="InterPro" id="IPR000456">
    <property type="entry name" value="Ribosomal_bL17"/>
</dbReference>
<dbReference type="Gene3D" id="3.90.1030.10">
    <property type="entry name" value="Ribosomal protein L17"/>
    <property type="match status" value="1"/>
</dbReference>
<gene>
    <name evidence="6" type="primary">MRPL17</name>
    <name evidence="6" type="ORF">SK128_012749</name>
</gene>
<name>A0AAN8ZZS8_HALRR</name>
<organism evidence="6 7">
    <name type="scientific">Halocaridina rubra</name>
    <name type="common">Hawaiian red shrimp</name>
    <dbReference type="NCBI Taxonomy" id="373956"/>
    <lineage>
        <taxon>Eukaryota</taxon>
        <taxon>Metazoa</taxon>
        <taxon>Ecdysozoa</taxon>
        <taxon>Arthropoda</taxon>
        <taxon>Crustacea</taxon>
        <taxon>Multicrustacea</taxon>
        <taxon>Malacostraca</taxon>
        <taxon>Eumalacostraca</taxon>
        <taxon>Eucarida</taxon>
        <taxon>Decapoda</taxon>
        <taxon>Pleocyemata</taxon>
        <taxon>Caridea</taxon>
        <taxon>Atyoidea</taxon>
        <taxon>Atyidae</taxon>
        <taxon>Halocaridina</taxon>
    </lineage>
</organism>
<evidence type="ECO:0000313" key="6">
    <source>
        <dbReference type="EMBL" id="KAK7069309.1"/>
    </source>
</evidence>
<evidence type="ECO:0000256" key="1">
    <source>
        <dbReference type="ARBA" id="ARBA00008777"/>
    </source>
</evidence>
<evidence type="ECO:0000256" key="2">
    <source>
        <dbReference type="ARBA" id="ARBA00022980"/>
    </source>
</evidence>
<dbReference type="PANTHER" id="PTHR14413:SF16">
    <property type="entry name" value="LARGE RIBOSOMAL SUBUNIT PROTEIN BL17M"/>
    <property type="match status" value="1"/>
</dbReference>
<dbReference type="GO" id="GO:0003735">
    <property type="term" value="F:structural constituent of ribosome"/>
    <property type="evidence" value="ECO:0007669"/>
    <property type="project" value="InterPro"/>
</dbReference>
<dbReference type="GO" id="GO:0006412">
    <property type="term" value="P:translation"/>
    <property type="evidence" value="ECO:0007669"/>
    <property type="project" value="InterPro"/>
</dbReference>
<dbReference type="InterPro" id="IPR036373">
    <property type="entry name" value="Ribosomal_bL17_sf"/>
</dbReference>
<comment type="similarity">
    <text evidence="1">Belongs to the bacterial ribosomal protein bL17 family.</text>
</comment>
<protein>
    <recommendedName>
        <fullName evidence="4">Large ribosomal subunit protein bL17m</fullName>
    </recommendedName>
    <alternativeName>
        <fullName evidence="5">39S ribosomal protein L17, mitochondrial</fullName>
    </alternativeName>
</protein>
<dbReference type="EMBL" id="JAXCGZ010016986">
    <property type="protein sequence ID" value="KAK7069309.1"/>
    <property type="molecule type" value="Genomic_DNA"/>
</dbReference>
<reference evidence="6 7" key="1">
    <citation type="submission" date="2023-11" db="EMBL/GenBank/DDBJ databases">
        <title>Halocaridina rubra genome assembly.</title>
        <authorList>
            <person name="Smith C."/>
        </authorList>
    </citation>
    <scope>NUCLEOTIDE SEQUENCE [LARGE SCALE GENOMIC DNA]</scope>
    <source>
        <strain evidence="6">EP-1</strain>
        <tissue evidence="6">Whole</tissue>
    </source>
</reference>
<evidence type="ECO:0000256" key="3">
    <source>
        <dbReference type="ARBA" id="ARBA00023274"/>
    </source>
</evidence>
<comment type="caution">
    <text evidence="6">The sequence shown here is derived from an EMBL/GenBank/DDBJ whole genome shotgun (WGS) entry which is preliminary data.</text>
</comment>
<evidence type="ECO:0000313" key="7">
    <source>
        <dbReference type="Proteomes" id="UP001381693"/>
    </source>
</evidence>
<keyword evidence="2 6" id="KW-0689">Ribosomal protein</keyword>
<evidence type="ECO:0000256" key="5">
    <source>
        <dbReference type="ARBA" id="ARBA00035413"/>
    </source>
</evidence>
<dbReference type="AlphaFoldDB" id="A0AAN8ZZS8"/>
<dbReference type="PANTHER" id="PTHR14413">
    <property type="entry name" value="RIBOSOMAL PROTEIN L17"/>
    <property type="match status" value="1"/>
</dbReference>
<dbReference type="Pfam" id="PF01196">
    <property type="entry name" value="Ribosomal_L17"/>
    <property type="match status" value="1"/>
</dbReference>
<dbReference type="FunFam" id="3.90.1030.10:FF:000009">
    <property type="entry name" value="39S ribosomal protein L17, mitochondrial"/>
    <property type="match status" value="1"/>
</dbReference>
<sequence length="186" mass="21866">MNQAEIRKLIPAIRVAIQSKHRKFSNPDGPEGRLHKMRITVTDLIQNERIELKYFRADEARSYAERLIADAIKYGDCHRPTMEMANYWLTEKQLIHKLFKVLVPRFKDSEVSYTKMHKAPNEYPGLYADKVVLELRGNPFPPLDNKPVSTRNWIHNVLLEEARREYRQKKAAEMGMEEGNKEENTD</sequence>
<dbReference type="Proteomes" id="UP001381693">
    <property type="component" value="Unassembled WGS sequence"/>
</dbReference>
<evidence type="ECO:0000256" key="4">
    <source>
        <dbReference type="ARBA" id="ARBA00035290"/>
    </source>
</evidence>
<keyword evidence="3" id="KW-0687">Ribonucleoprotein</keyword>
<proteinExistence type="inferred from homology"/>
<keyword evidence="7" id="KW-1185">Reference proteome</keyword>
<dbReference type="SUPFAM" id="SSF64263">
    <property type="entry name" value="Prokaryotic ribosomal protein L17"/>
    <property type="match status" value="1"/>
</dbReference>
<dbReference type="GO" id="GO:0005762">
    <property type="term" value="C:mitochondrial large ribosomal subunit"/>
    <property type="evidence" value="ECO:0007669"/>
    <property type="project" value="TreeGrafter"/>
</dbReference>
<accession>A0AAN8ZZS8</accession>